<gene>
    <name evidence="2" type="ORF">H671_1g3163</name>
    <name evidence="1" type="ORF">I79_006084</name>
</gene>
<organism evidence="1 3">
    <name type="scientific">Cricetulus griseus</name>
    <name type="common">Chinese hamster</name>
    <name type="synonym">Cricetulus barabensis griseus</name>
    <dbReference type="NCBI Taxonomy" id="10029"/>
    <lineage>
        <taxon>Eukaryota</taxon>
        <taxon>Metazoa</taxon>
        <taxon>Chordata</taxon>
        <taxon>Craniata</taxon>
        <taxon>Vertebrata</taxon>
        <taxon>Euteleostomi</taxon>
        <taxon>Mammalia</taxon>
        <taxon>Eutheria</taxon>
        <taxon>Euarchontoglires</taxon>
        <taxon>Glires</taxon>
        <taxon>Rodentia</taxon>
        <taxon>Myomorpha</taxon>
        <taxon>Muroidea</taxon>
        <taxon>Cricetidae</taxon>
        <taxon>Cricetinae</taxon>
        <taxon>Cricetulus</taxon>
    </lineage>
</organism>
<dbReference type="InterPro" id="IPR051994">
    <property type="entry name" value="WW_domain-binding"/>
</dbReference>
<name>G3H6W4_CRIGR</name>
<dbReference type="STRING" id="10029.G3H6W4"/>
<reference evidence="3" key="1">
    <citation type="journal article" date="2011" name="Nat. Biotechnol.">
        <title>The genomic sequence of the Chinese hamster ovary (CHO)-K1 cell line.</title>
        <authorList>
            <person name="Xu X."/>
            <person name="Nagarajan H."/>
            <person name="Lewis N.E."/>
            <person name="Pan S."/>
            <person name="Cai Z."/>
            <person name="Liu X."/>
            <person name="Chen W."/>
            <person name="Xie M."/>
            <person name="Wang W."/>
            <person name="Hammond S."/>
            <person name="Andersen M.R."/>
            <person name="Neff N."/>
            <person name="Passarelli B."/>
            <person name="Koh W."/>
            <person name="Fan H.C."/>
            <person name="Wang J."/>
            <person name="Gui Y."/>
            <person name="Lee K.H."/>
            <person name="Betenbaugh M.J."/>
            <person name="Quake S.R."/>
            <person name="Famili I."/>
            <person name="Palsson B.O."/>
            <person name="Wang J."/>
        </authorList>
    </citation>
    <scope>NUCLEOTIDE SEQUENCE [LARGE SCALE GENOMIC DNA]</scope>
    <source>
        <strain evidence="3">CHO K1 cell line</strain>
    </source>
</reference>
<evidence type="ECO:0000313" key="3">
    <source>
        <dbReference type="Proteomes" id="UP000001075"/>
    </source>
</evidence>
<protein>
    <submittedName>
        <fullName evidence="1 2">Outcome predictor in acute leukemia 1</fullName>
    </submittedName>
</protein>
<dbReference type="EMBL" id="KE666087">
    <property type="protein sequence ID" value="ERE88305.1"/>
    <property type="molecule type" value="Genomic_DNA"/>
</dbReference>
<dbReference type="InterPro" id="IPR021684">
    <property type="entry name" value="WBP1-like"/>
</dbReference>
<dbReference type="Proteomes" id="UP000030759">
    <property type="component" value="Unassembled WGS sequence"/>
</dbReference>
<reference evidence="4" key="3">
    <citation type="journal article" date="2013" name="Nat. Biotechnol.">
        <title>Chinese hamster genome sequenced from sorted chromosomes.</title>
        <authorList>
            <person name="Brinkrolf K."/>
            <person name="Rupp O."/>
            <person name="Laux H."/>
            <person name="Kollin F."/>
            <person name="Ernst W."/>
            <person name="Linke B."/>
            <person name="Kofler R."/>
            <person name="Romand S."/>
            <person name="Hesse F."/>
            <person name="Budach W.E."/>
            <person name="Galosy S."/>
            <person name="Muller D."/>
            <person name="Noll T."/>
            <person name="Wienberg J."/>
            <person name="Jostock T."/>
            <person name="Leonard M."/>
            <person name="Grillari J."/>
            <person name="Tauch A."/>
            <person name="Goesmann A."/>
            <person name="Helk B."/>
            <person name="Mott J.E."/>
            <person name="Puhler A."/>
            <person name="Borth N."/>
        </authorList>
    </citation>
    <scope>NUCLEOTIDE SEQUENCE [LARGE SCALE GENOMIC DNA]</scope>
    <source>
        <strain evidence="4">17A/GY</strain>
    </source>
</reference>
<proteinExistence type="predicted"/>
<dbReference type="AlphaFoldDB" id="G3H6W4"/>
<dbReference type="Pfam" id="PF11669">
    <property type="entry name" value="WBP-1"/>
    <property type="match status" value="1"/>
</dbReference>
<reference evidence="2" key="4">
    <citation type="submission" date="2013-03" db="EMBL/GenBank/DDBJ databases">
        <title>Chinese hamster genome sequenced from sorted chromosomes.</title>
        <authorList>
            <person name="Brinkrolf K."/>
            <person name="Rupp O."/>
            <person name="Laux H."/>
            <person name="Kollin F."/>
            <person name="Ernst W."/>
            <person name="Linke B."/>
            <person name="Kofler R."/>
            <person name="Romand S."/>
            <person name="Hesse F."/>
            <person name="Budach W.E."/>
            <person name="Galosy S."/>
            <person name="Muller D."/>
            <person name="Noll T."/>
            <person name="Wienberg J."/>
            <person name="Jostock T."/>
            <person name="Leonard M."/>
            <person name="Grillari J."/>
            <person name="Tauch A."/>
            <person name="Goesmann A."/>
            <person name="Helk B."/>
            <person name="Mott J.E."/>
            <person name="Puehler A."/>
            <person name="Borth N."/>
        </authorList>
    </citation>
    <scope>NUCLEOTIDE SEQUENCE</scope>
    <source>
        <strain evidence="2">17A/GY</strain>
    </source>
</reference>
<evidence type="ECO:0000313" key="2">
    <source>
        <dbReference type="EMBL" id="ERE88305.1"/>
    </source>
</evidence>
<reference evidence="1" key="2">
    <citation type="submission" date="2011-08" db="EMBL/GenBank/DDBJ databases">
        <title>The genomic sequence of the Chinese hamster ovary CHO-K1 cell line.</title>
        <authorList>
            <person name="Xu X."/>
            <person name="Nagarajan H."/>
            <person name="Lewis N.E."/>
            <person name="Pan S."/>
            <person name="Cai Z."/>
            <person name="Liu X."/>
            <person name="Chen W."/>
            <person name="Xie M."/>
            <person name="Wang W."/>
            <person name="Hammond S."/>
            <person name="Andersen M.R."/>
            <person name="Neff N."/>
            <person name="Passarelli B."/>
            <person name="Koh W."/>
            <person name="Fan C.H."/>
            <person name="Wang J."/>
            <person name="Gui Y."/>
            <person name="Lee K.H."/>
            <person name="Betenbaugh M.J."/>
            <person name="Quake S.R."/>
            <person name="Famili I."/>
            <person name="Palsson B.O."/>
            <person name="Wang J."/>
        </authorList>
    </citation>
    <scope>NUCLEOTIDE SEQUENCE</scope>
</reference>
<dbReference type="Proteomes" id="UP000001075">
    <property type="component" value="Unassembled WGS sequence"/>
</dbReference>
<dbReference type="PANTHER" id="PTHR16209:SF4">
    <property type="entry name" value="WW DOMAIN BINDING PROTEIN 1-LIKE"/>
    <property type="match status" value="1"/>
</dbReference>
<evidence type="ECO:0000313" key="4">
    <source>
        <dbReference type="Proteomes" id="UP000030759"/>
    </source>
</evidence>
<dbReference type="PANTHER" id="PTHR16209">
    <property type="entry name" value="VESICULAR, OVEREXPRESSED IN CANCER, PROSURVIVAL PROTEIN 1"/>
    <property type="match status" value="1"/>
</dbReference>
<accession>G3H6W4</accession>
<evidence type="ECO:0000313" key="1">
    <source>
        <dbReference type="EMBL" id="EGV97766.1"/>
    </source>
</evidence>
<dbReference type="EMBL" id="JH000181">
    <property type="protein sequence ID" value="EGV97766.1"/>
    <property type="molecule type" value="Genomic_DNA"/>
</dbReference>
<sequence length="126" mass="14644">MAEEQEQEQEGDAEETAPFWVAWRFLLFQAPPSALSVRAEPPQGKETCVGANNQSYICDTGHCCGQSQCCNYYYELWLWTVIIILSCCCVCHHRRAKHQLQAQQWQHEINLIAYREAHNYTALPFY</sequence>